<sequence>MRLALGYGHAPVVRFLLQLPSTHVPLMMAIAADHGHVSLVQLLHDTNADPSHVWRGVMKRGHAHVARYLLAQPDLAQWPRAALRSALIDGHCALVQVLYAARAFELTTDEVVCALRSGRLEMVQFAYEHRATACLGALVLLAATEETMHILEWLCSLQAPERRHIERALDETTDAAVTSYLHMVLTRLSRVDASSPDRVAGHSL</sequence>
<accession>T0Q3Y8</accession>
<dbReference type="SUPFAM" id="SSF48403">
    <property type="entry name" value="Ankyrin repeat"/>
    <property type="match status" value="1"/>
</dbReference>
<reference evidence="1 2" key="1">
    <citation type="submission" date="2012-04" db="EMBL/GenBank/DDBJ databases">
        <title>The Genome Sequence of Saprolegnia declina VS20.</title>
        <authorList>
            <consortium name="The Broad Institute Genome Sequencing Platform"/>
            <person name="Russ C."/>
            <person name="Nusbaum C."/>
            <person name="Tyler B."/>
            <person name="van West P."/>
            <person name="Dieguez-Uribeondo J."/>
            <person name="de Bruijn I."/>
            <person name="Tripathy S."/>
            <person name="Jiang R."/>
            <person name="Young S.K."/>
            <person name="Zeng Q."/>
            <person name="Gargeya S."/>
            <person name="Fitzgerald M."/>
            <person name="Haas B."/>
            <person name="Abouelleil A."/>
            <person name="Alvarado L."/>
            <person name="Arachchi H.M."/>
            <person name="Berlin A."/>
            <person name="Chapman S.B."/>
            <person name="Goldberg J."/>
            <person name="Griggs A."/>
            <person name="Gujja S."/>
            <person name="Hansen M."/>
            <person name="Howarth C."/>
            <person name="Imamovic A."/>
            <person name="Larimer J."/>
            <person name="McCowen C."/>
            <person name="Montmayeur A."/>
            <person name="Murphy C."/>
            <person name="Neiman D."/>
            <person name="Pearson M."/>
            <person name="Priest M."/>
            <person name="Roberts A."/>
            <person name="Saif S."/>
            <person name="Shea T."/>
            <person name="Sisk P."/>
            <person name="Sykes S."/>
            <person name="Wortman J."/>
            <person name="Nusbaum C."/>
            <person name="Birren B."/>
        </authorList>
    </citation>
    <scope>NUCLEOTIDE SEQUENCE [LARGE SCALE GENOMIC DNA]</scope>
    <source>
        <strain evidence="1 2">VS20</strain>
    </source>
</reference>
<dbReference type="Gene3D" id="1.25.40.20">
    <property type="entry name" value="Ankyrin repeat-containing domain"/>
    <property type="match status" value="1"/>
</dbReference>
<dbReference type="InParanoid" id="T0Q3Y8"/>
<evidence type="ECO:0008006" key="3">
    <source>
        <dbReference type="Google" id="ProtNLM"/>
    </source>
</evidence>
<dbReference type="Proteomes" id="UP000030762">
    <property type="component" value="Unassembled WGS sequence"/>
</dbReference>
<dbReference type="PANTHER" id="PTHR46586:SF3">
    <property type="entry name" value="ANKYRIN REPEAT-CONTAINING PROTEIN"/>
    <property type="match status" value="1"/>
</dbReference>
<organism evidence="1 2">
    <name type="scientific">Saprolegnia diclina (strain VS20)</name>
    <dbReference type="NCBI Taxonomy" id="1156394"/>
    <lineage>
        <taxon>Eukaryota</taxon>
        <taxon>Sar</taxon>
        <taxon>Stramenopiles</taxon>
        <taxon>Oomycota</taxon>
        <taxon>Saprolegniomycetes</taxon>
        <taxon>Saprolegniales</taxon>
        <taxon>Saprolegniaceae</taxon>
        <taxon>Saprolegnia</taxon>
    </lineage>
</organism>
<gene>
    <name evidence="1" type="ORF">SDRG_12980</name>
</gene>
<dbReference type="OrthoDB" id="2096069at2759"/>
<dbReference type="PANTHER" id="PTHR46586">
    <property type="entry name" value="ANKYRIN REPEAT-CONTAINING PROTEIN"/>
    <property type="match status" value="1"/>
</dbReference>
<dbReference type="AlphaFoldDB" id="T0Q3Y8"/>
<dbReference type="GeneID" id="19953707"/>
<dbReference type="VEuPathDB" id="FungiDB:SDRG_12980"/>
<dbReference type="InterPro" id="IPR052050">
    <property type="entry name" value="SecEffector_AnkRepeat"/>
</dbReference>
<dbReference type="InterPro" id="IPR036770">
    <property type="entry name" value="Ankyrin_rpt-contain_sf"/>
</dbReference>
<dbReference type="EMBL" id="JH767185">
    <property type="protein sequence ID" value="EQC29311.1"/>
    <property type="molecule type" value="Genomic_DNA"/>
</dbReference>
<proteinExistence type="predicted"/>
<evidence type="ECO:0000313" key="1">
    <source>
        <dbReference type="EMBL" id="EQC29311.1"/>
    </source>
</evidence>
<keyword evidence="2" id="KW-1185">Reference proteome</keyword>
<evidence type="ECO:0000313" key="2">
    <source>
        <dbReference type="Proteomes" id="UP000030762"/>
    </source>
</evidence>
<protein>
    <recommendedName>
        <fullName evidence="3">Ankyrin repeat protein</fullName>
    </recommendedName>
</protein>
<dbReference type="RefSeq" id="XP_008617285.1">
    <property type="nucleotide sequence ID" value="XM_008619063.1"/>
</dbReference>
<name>T0Q3Y8_SAPDV</name>